<evidence type="ECO:0008006" key="5">
    <source>
        <dbReference type="Google" id="ProtNLM"/>
    </source>
</evidence>
<dbReference type="InterPro" id="IPR023201">
    <property type="entry name" value="SecY_dom_sf"/>
</dbReference>
<dbReference type="Proteomes" id="UP000050901">
    <property type="component" value="Unassembled WGS sequence"/>
</dbReference>
<feature type="transmembrane region" description="Helical" evidence="2">
    <location>
        <begin position="72"/>
        <end position="93"/>
    </location>
</feature>
<feature type="transmembrane region" description="Helical" evidence="2">
    <location>
        <begin position="202"/>
        <end position="222"/>
    </location>
</feature>
<evidence type="ECO:0000313" key="4">
    <source>
        <dbReference type="Proteomes" id="UP000050901"/>
    </source>
</evidence>
<dbReference type="PRINTS" id="PR00303">
    <property type="entry name" value="SECYTRNLCASE"/>
</dbReference>
<dbReference type="PANTHER" id="PTHR10906">
    <property type="entry name" value="SECY/SEC61-ALPHA FAMILY MEMBER"/>
    <property type="match status" value="1"/>
</dbReference>
<evidence type="ECO:0000256" key="1">
    <source>
        <dbReference type="RuleBase" id="RU004349"/>
    </source>
</evidence>
<feature type="transmembrane region" description="Helical" evidence="2">
    <location>
        <begin position="243"/>
        <end position="266"/>
    </location>
</feature>
<feature type="transmembrane region" description="Helical" evidence="2">
    <location>
        <begin position="339"/>
        <end position="359"/>
    </location>
</feature>
<dbReference type="AlphaFoldDB" id="A0A0R1P2L9"/>
<evidence type="ECO:0000313" key="3">
    <source>
        <dbReference type="EMBL" id="KRL24053.1"/>
    </source>
</evidence>
<gene>
    <name evidence="3" type="ORF">FC47_GL001074</name>
</gene>
<feature type="transmembrane region" description="Helical" evidence="2">
    <location>
        <begin position="114"/>
        <end position="134"/>
    </location>
</feature>
<dbReference type="InterPro" id="IPR002208">
    <property type="entry name" value="SecY/SEC61-alpha"/>
</dbReference>
<comment type="caution">
    <text evidence="3">The sequence shown here is derived from an EMBL/GenBank/DDBJ whole genome shotgun (WGS) entry which is preliminary data.</text>
</comment>
<proteinExistence type="inferred from homology"/>
<dbReference type="GO" id="GO:0015031">
    <property type="term" value="P:protein transport"/>
    <property type="evidence" value="ECO:0007669"/>
    <property type="project" value="InterPro"/>
</dbReference>
<reference evidence="3 4" key="1">
    <citation type="journal article" date="2015" name="Genome Announc.">
        <title>Expanding the biotechnology potential of lactobacilli through comparative genomics of 213 strains and associated genera.</title>
        <authorList>
            <person name="Sun Z."/>
            <person name="Harris H.M."/>
            <person name="McCann A."/>
            <person name="Guo C."/>
            <person name="Argimon S."/>
            <person name="Zhang W."/>
            <person name="Yang X."/>
            <person name="Jeffery I.B."/>
            <person name="Cooney J.C."/>
            <person name="Kagawa T.F."/>
            <person name="Liu W."/>
            <person name="Song Y."/>
            <person name="Salvetti E."/>
            <person name="Wrobel A."/>
            <person name="Rasinkangas P."/>
            <person name="Parkhill J."/>
            <person name="Rea M.C."/>
            <person name="O'Sullivan O."/>
            <person name="Ritari J."/>
            <person name="Douillard F.P."/>
            <person name="Paul Ross R."/>
            <person name="Yang R."/>
            <person name="Briner A.E."/>
            <person name="Felis G.E."/>
            <person name="de Vos W.M."/>
            <person name="Barrangou R."/>
            <person name="Klaenhammer T.R."/>
            <person name="Caufield P.W."/>
            <person name="Cui Y."/>
            <person name="Zhang H."/>
            <person name="O'Toole P.W."/>
        </authorList>
    </citation>
    <scope>NUCLEOTIDE SEQUENCE [LARGE SCALE GENOMIC DNA]</scope>
    <source>
        <strain evidence="3 4">DSM 13345</strain>
    </source>
</reference>
<accession>A0A0R1P2L9</accession>
<dbReference type="SUPFAM" id="SSF103491">
    <property type="entry name" value="Preprotein translocase SecY subunit"/>
    <property type="match status" value="1"/>
</dbReference>
<dbReference type="GO" id="GO:0016020">
    <property type="term" value="C:membrane"/>
    <property type="evidence" value="ECO:0007669"/>
    <property type="project" value="InterPro"/>
</dbReference>
<feature type="transmembrane region" description="Helical" evidence="2">
    <location>
        <begin position="21"/>
        <end position="38"/>
    </location>
</feature>
<keyword evidence="2" id="KW-0472">Membrane</keyword>
<dbReference type="PATRIC" id="fig|1423771.3.peg.1082"/>
<feature type="transmembrane region" description="Helical" evidence="2">
    <location>
        <begin position="140"/>
        <end position="157"/>
    </location>
</feature>
<feature type="transmembrane region" description="Helical" evidence="2">
    <location>
        <begin position="371"/>
        <end position="392"/>
    </location>
</feature>
<name>A0A0R1P2L9_LIMMU</name>
<keyword evidence="2" id="KW-1133">Transmembrane helix</keyword>
<keyword evidence="2" id="KW-0812">Transmembrane</keyword>
<protein>
    <recommendedName>
        <fullName evidence="5">Accessory Sec system protein translocase subunit SecY2</fullName>
    </recommendedName>
</protein>
<feature type="transmembrane region" description="Helical" evidence="2">
    <location>
        <begin position="164"/>
        <end position="182"/>
    </location>
</feature>
<feature type="transmembrane region" description="Helical" evidence="2">
    <location>
        <begin position="286"/>
        <end position="306"/>
    </location>
</feature>
<sequence length="412" mass="46409">MQERDLQRKKLNVSTKEFLKKALFTVMAIIVYSLGNQIPMPLVKMTVEYQTMIRHYHMSMLSILTGANLPDLSLFSLGFSPYMAAMMIIQLLVMMKWSIVEEISQRQLMYLQNLLSLLFALIEAAIIANGFSLAAGSDHLLKVLMIIVTLTAGAMFVQWLGNVTTIYGIGGMVVLIVGNMLHSNMNRLVLPCRQLLKMKNGIWLLAALIIGSLLIAWLTIIFHAAHYETKQIQISLPSQIEPAVFPIGFNLGTMMTFMLGMSFLVIPSLVASLFKMPAFWNSPKFQIGFAIVMTFLIDYFFAFVMLSPRQIAKGMRHSGNYLLGVEIGKPTRRFIRRRLSLFNFFSALVLGLLVGLQVAGSLLAPKIWQPLYALPISIVMMVLFMESLVEILNELTIPKRYQKLKEGILKSV</sequence>
<organism evidence="3 4">
    <name type="scientific">Limosilactobacillus mucosae DSM 13345</name>
    <dbReference type="NCBI Taxonomy" id="1423771"/>
    <lineage>
        <taxon>Bacteria</taxon>
        <taxon>Bacillati</taxon>
        <taxon>Bacillota</taxon>
        <taxon>Bacilli</taxon>
        <taxon>Lactobacillales</taxon>
        <taxon>Lactobacillaceae</taxon>
        <taxon>Limosilactobacillus</taxon>
    </lineage>
</organism>
<dbReference type="Gene3D" id="1.10.3370.10">
    <property type="entry name" value="SecY subunit domain"/>
    <property type="match status" value="1"/>
</dbReference>
<dbReference type="Pfam" id="PF00344">
    <property type="entry name" value="SecY"/>
    <property type="match status" value="1"/>
</dbReference>
<dbReference type="PIRSF" id="PIRSF004557">
    <property type="entry name" value="SecY"/>
    <property type="match status" value="1"/>
</dbReference>
<evidence type="ECO:0000256" key="2">
    <source>
        <dbReference type="SAM" id="Phobius"/>
    </source>
</evidence>
<comment type="similarity">
    <text evidence="1">Belongs to the SecY/SEC61-alpha family.</text>
</comment>
<dbReference type="EMBL" id="AZEQ01000021">
    <property type="protein sequence ID" value="KRL24053.1"/>
    <property type="molecule type" value="Genomic_DNA"/>
</dbReference>